<dbReference type="InterPro" id="IPR036187">
    <property type="entry name" value="DNA_mismatch_repair_MutS_sf"/>
</dbReference>
<dbReference type="InterPro" id="IPR027417">
    <property type="entry name" value="P-loop_NTPase"/>
</dbReference>
<evidence type="ECO:0000256" key="4">
    <source>
        <dbReference type="ARBA" id="ARBA00022840"/>
    </source>
</evidence>
<dbReference type="InterPro" id="IPR005747">
    <property type="entry name" value="MutS2"/>
</dbReference>
<keyword evidence="5 7" id="KW-0694">RNA-binding</keyword>
<dbReference type="PANTHER" id="PTHR48466:SF2">
    <property type="entry name" value="OS10G0509000 PROTEIN"/>
    <property type="match status" value="1"/>
</dbReference>
<dbReference type="PROSITE" id="PS00486">
    <property type="entry name" value="DNA_MISMATCH_REPAIR_2"/>
    <property type="match status" value="1"/>
</dbReference>
<dbReference type="InterPro" id="IPR000432">
    <property type="entry name" value="DNA_mismatch_repair_MutS_C"/>
</dbReference>
<dbReference type="GO" id="GO:0016887">
    <property type="term" value="F:ATP hydrolysis activity"/>
    <property type="evidence" value="ECO:0007669"/>
    <property type="project" value="InterPro"/>
</dbReference>
<dbReference type="Pfam" id="PF00488">
    <property type="entry name" value="MutS_V"/>
    <property type="match status" value="1"/>
</dbReference>
<dbReference type="SUPFAM" id="SSF48334">
    <property type="entry name" value="DNA repair protein MutS, domain III"/>
    <property type="match status" value="1"/>
</dbReference>
<dbReference type="SMART" id="SM00534">
    <property type="entry name" value="MUTSac"/>
    <property type="match status" value="1"/>
</dbReference>
<dbReference type="KEGG" id="drt:Dret_1897"/>
<dbReference type="InterPro" id="IPR002625">
    <property type="entry name" value="Smr_dom"/>
</dbReference>
<dbReference type="OrthoDB" id="9808166at2"/>
<dbReference type="Gene3D" id="3.40.50.300">
    <property type="entry name" value="P-loop containing nucleotide triphosphate hydrolases"/>
    <property type="match status" value="1"/>
</dbReference>
<evidence type="ECO:0000256" key="7">
    <source>
        <dbReference type="HAMAP-Rule" id="MF_00092"/>
    </source>
</evidence>
<dbReference type="HOGENOM" id="CLU_011252_2_1_7"/>
<dbReference type="EC" id="3.1.-.-" evidence="7"/>
<dbReference type="GO" id="GO:0004519">
    <property type="term" value="F:endonuclease activity"/>
    <property type="evidence" value="ECO:0007669"/>
    <property type="project" value="UniProtKB-UniRule"/>
</dbReference>
<comment type="function">
    <text evidence="7">Endonuclease that is involved in the suppression of homologous recombination and thus may have a key role in the control of bacterial genetic diversity.</text>
</comment>
<dbReference type="GO" id="GO:0030983">
    <property type="term" value="F:mismatched DNA binding"/>
    <property type="evidence" value="ECO:0007669"/>
    <property type="project" value="InterPro"/>
</dbReference>
<dbReference type="GO" id="GO:0005524">
    <property type="term" value="F:ATP binding"/>
    <property type="evidence" value="ECO:0007669"/>
    <property type="project" value="UniProtKB-UniRule"/>
</dbReference>
<dbReference type="RefSeq" id="WP_015752324.1">
    <property type="nucleotide sequence ID" value="NC_013223.1"/>
</dbReference>
<comment type="function">
    <text evidence="7">Acts as a ribosome collision sensor, splitting the ribosome into its 2 subunits. Detects stalled/collided 70S ribosomes which it binds and splits by an ATP-hydrolysis driven conformational change. Acts upstream of the ribosome quality control system (RQC), a ribosome-associated complex that mediates the extraction of incompletely synthesized nascent chains from stalled ribosomes and their subsequent degradation. Probably generates substrates for RQC.</text>
</comment>
<feature type="domain" description="Smr" evidence="9">
    <location>
        <begin position="691"/>
        <end position="766"/>
    </location>
</feature>
<dbReference type="InterPro" id="IPR007696">
    <property type="entry name" value="DNA_mismatch_repair_MutS_core"/>
</dbReference>
<evidence type="ECO:0000256" key="1">
    <source>
        <dbReference type="ARBA" id="ARBA00022730"/>
    </source>
</evidence>
<keyword evidence="11" id="KW-1185">Reference proteome</keyword>
<gene>
    <name evidence="7" type="primary">mutS2</name>
    <name evidence="7" type="synonym">rqcU</name>
    <name evidence="10" type="ordered locus">Dret_1897</name>
</gene>
<reference evidence="10 11" key="2">
    <citation type="journal article" date="2010" name="Stand. Genomic Sci.">
        <title>Complete genome sequence of Desulfohalobium retbaense type strain (HR(100)).</title>
        <authorList>
            <person name="Spring S."/>
            <person name="Nolan M."/>
            <person name="Lapidus A."/>
            <person name="Glavina Del Rio T."/>
            <person name="Copeland A."/>
            <person name="Tice H."/>
            <person name="Cheng J.F."/>
            <person name="Lucas S."/>
            <person name="Land M."/>
            <person name="Chen F."/>
            <person name="Bruce D."/>
            <person name="Goodwin L."/>
            <person name="Pitluck S."/>
            <person name="Ivanova N."/>
            <person name="Mavromatis K."/>
            <person name="Mikhailova N."/>
            <person name="Pati A."/>
            <person name="Chen A."/>
            <person name="Palaniappan K."/>
            <person name="Hauser L."/>
            <person name="Chang Y.J."/>
            <person name="Jeffries C.D."/>
            <person name="Munk C."/>
            <person name="Kiss H."/>
            <person name="Chain P."/>
            <person name="Han C."/>
            <person name="Brettin T."/>
            <person name="Detter J.C."/>
            <person name="Schuler E."/>
            <person name="Goker M."/>
            <person name="Rohde M."/>
            <person name="Bristow J."/>
            <person name="Eisen J.A."/>
            <person name="Markowitz V."/>
            <person name="Hugenholtz P."/>
            <person name="Kyrpides N.C."/>
            <person name="Klenk H.P."/>
        </authorList>
    </citation>
    <scope>NUCLEOTIDE SEQUENCE [LARGE SCALE GENOMIC DNA]</scope>
    <source>
        <strain evidence="10 11">DSM 5692</strain>
    </source>
</reference>
<dbReference type="SMART" id="SM00533">
    <property type="entry name" value="MUTSd"/>
    <property type="match status" value="1"/>
</dbReference>
<dbReference type="SMART" id="SM00463">
    <property type="entry name" value="SMR"/>
    <property type="match status" value="1"/>
</dbReference>
<keyword evidence="7" id="KW-0540">Nuclease</keyword>
<evidence type="ECO:0000256" key="5">
    <source>
        <dbReference type="ARBA" id="ARBA00022884"/>
    </source>
</evidence>
<dbReference type="InterPro" id="IPR036063">
    <property type="entry name" value="Smr_dom_sf"/>
</dbReference>
<dbReference type="GO" id="GO:0006298">
    <property type="term" value="P:mismatch repair"/>
    <property type="evidence" value="ECO:0007669"/>
    <property type="project" value="InterPro"/>
</dbReference>
<keyword evidence="3 7" id="KW-0378">Hydrolase</keyword>
<feature type="binding site" evidence="7">
    <location>
        <begin position="335"/>
        <end position="342"/>
    </location>
    <ligand>
        <name>ATP</name>
        <dbReference type="ChEBI" id="CHEBI:30616"/>
    </ligand>
</feature>
<dbReference type="GO" id="GO:0043023">
    <property type="term" value="F:ribosomal large subunit binding"/>
    <property type="evidence" value="ECO:0007669"/>
    <property type="project" value="UniProtKB-UniRule"/>
</dbReference>
<name>C8X4F8_DESRD</name>
<comment type="similarity">
    <text evidence="7">Belongs to the DNA mismatch repair MutS family. MutS2 subfamily.</text>
</comment>
<keyword evidence="6 7" id="KW-0238">DNA-binding</keyword>
<evidence type="ECO:0000256" key="6">
    <source>
        <dbReference type="ARBA" id="ARBA00023125"/>
    </source>
</evidence>
<dbReference type="HAMAP" id="MF_00092">
    <property type="entry name" value="MutS2"/>
    <property type="match status" value="1"/>
</dbReference>
<dbReference type="GO" id="GO:0140664">
    <property type="term" value="F:ATP-dependent DNA damage sensor activity"/>
    <property type="evidence" value="ECO:0007669"/>
    <property type="project" value="InterPro"/>
</dbReference>
<dbReference type="GO" id="GO:0019843">
    <property type="term" value="F:rRNA binding"/>
    <property type="evidence" value="ECO:0007669"/>
    <property type="project" value="UniProtKB-UniRule"/>
</dbReference>
<keyword evidence="4 7" id="KW-0067">ATP-binding</keyword>
<evidence type="ECO:0000313" key="10">
    <source>
        <dbReference type="EMBL" id="ACV69181.1"/>
    </source>
</evidence>
<dbReference type="Gene3D" id="3.30.1370.110">
    <property type="match status" value="1"/>
</dbReference>
<evidence type="ECO:0000256" key="8">
    <source>
        <dbReference type="SAM" id="Coils"/>
    </source>
</evidence>
<accession>C8X4F8</accession>
<evidence type="ECO:0000256" key="3">
    <source>
        <dbReference type="ARBA" id="ARBA00022801"/>
    </source>
</evidence>
<organism evidence="10 11">
    <name type="scientific">Desulfohalobium retbaense (strain ATCC 49708 / DSM 5692 / JCM 16813 / HR100)</name>
    <dbReference type="NCBI Taxonomy" id="485915"/>
    <lineage>
        <taxon>Bacteria</taxon>
        <taxon>Pseudomonadati</taxon>
        <taxon>Thermodesulfobacteriota</taxon>
        <taxon>Desulfovibrionia</taxon>
        <taxon>Desulfovibrionales</taxon>
        <taxon>Desulfohalobiaceae</taxon>
        <taxon>Desulfohalobium</taxon>
    </lineage>
</organism>
<dbReference type="GO" id="GO:0045910">
    <property type="term" value="P:negative regulation of DNA recombination"/>
    <property type="evidence" value="ECO:0007669"/>
    <property type="project" value="InterPro"/>
</dbReference>
<proteinExistence type="inferred from homology"/>
<dbReference type="STRING" id="485915.Dret_1897"/>
<keyword evidence="1 7" id="KW-0699">rRNA-binding</keyword>
<sequence>MESRTLRLLEFPQLLEHLASRAQSEAGQAACRDLAPMADRNALHHRHALVAEGLEWAGQWLNAVLPFPGLQGVFEYVQQEDRFLDADGLWGVAQVLQRAVAVTEAIETISDERAVALHAWRARCPWPEKLTSALKRCLGPDGRLTDESSPGLLAVRVELRRIQQQCTKKVQDSLHDEALSAYLQDEYFTVSSDRYVLALKANFKGRIPGIVHDYSQSGDTCYLEPFFLVDLNNALQELKQQEREEEREVLRYLTGLLHQERDEVEALYDWLVQTDVLAAKVRLAQAMDGAPLVPDPGAALRLSEARHPLLALGAETVQPVDIALHEGQRALVISGGNAGGKTVCLKTLGLVALMAHAGLPVPVAADSTLPLWETIFAVLGDEQSLEDHLSTFTAQIGHFQRAWPQMGPSSLVILDEFGAGTDPSQGAALAQAVLDGLLSAGAWIGAATHFPALKAYAMGTEGVRAASVLFDPDSRRPLYRLAYDQVGASQALDVAEDQGLPQQILDRAKEYLLLESDETDRLLERLNRLAARRQETLDELEGQKAQLERERQRLQDRFERESRALLKDLKAASQEIVREWKAGKKSRKKAQEELARMRHQIEAQAEAEAQSQPLTLEEIEPGHRLIYVSWGKKGAVEEVDSRKKRIKLDLGGVSLWASLAEVQRVAGEGTKSPSSSVQFVQTEESGLPLRLDVRGMRAEEARNEVERFLDRARLEGRRHLEIVHGKGEGVLRREVQDMLRRAPGVVHFELGRPEQGGDGVTQVELGD</sequence>
<feature type="coiled-coil region" evidence="8">
    <location>
        <begin position="519"/>
        <end position="607"/>
    </location>
</feature>
<keyword evidence="7" id="KW-0255">Endonuclease</keyword>
<dbReference type="PROSITE" id="PS50828">
    <property type="entry name" value="SMR"/>
    <property type="match status" value="1"/>
</dbReference>
<dbReference type="eggNOG" id="COG1193">
    <property type="taxonomic scope" value="Bacteria"/>
</dbReference>
<protein>
    <recommendedName>
        <fullName evidence="7">Endonuclease MutS2</fullName>
        <ecNumber evidence="7">3.1.-.-</ecNumber>
    </recommendedName>
    <alternativeName>
        <fullName evidence="7">Ribosome-associated protein quality control-upstream factor</fullName>
        <shortName evidence="7">RQC-upstream factor</shortName>
        <shortName evidence="7">RqcU</shortName>
        <ecNumber evidence="7">3.6.4.-</ecNumber>
    </alternativeName>
</protein>
<dbReference type="SUPFAM" id="SSF52540">
    <property type="entry name" value="P-loop containing nucleoside triphosphate hydrolases"/>
    <property type="match status" value="1"/>
</dbReference>
<dbReference type="AlphaFoldDB" id="C8X4F8"/>
<dbReference type="GO" id="GO:0072344">
    <property type="term" value="P:rescue of stalled ribosome"/>
    <property type="evidence" value="ECO:0007669"/>
    <property type="project" value="UniProtKB-UniRule"/>
</dbReference>
<evidence type="ECO:0000256" key="2">
    <source>
        <dbReference type="ARBA" id="ARBA00022741"/>
    </source>
</evidence>
<reference evidence="11" key="1">
    <citation type="submission" date="2009-09" db="EMBL/GenBank/DDBJ databases">
        <title>The complete chromosome of Desulfohalobium retbaense DSM 5692.</title>
        <authorList>
            <consortium name="US DOE Joint Genome Institute (JGI-PGF)"/>
            <person name="Lucas S."/>
            <person name="Copeland A."/>
            <person name="Lapidus A."/>
            <person name="Glavina del Rio T."/>
            <person name="Dalin E."/>
            <person name="Tice H."/>
            <person name="Bruce D."/>
            <person name="Goodwin L."/>
            <person name="Pitluck S."/>
            <person name="Kyrpides N."/>
            <person name="Mavromatis K."/>
            <person name="Ivanova N."/>
            <person name="Mikhailova N."/>
            <person name="Munk A.C."/>
            <person name="Brettin T."/>
            <person name="Detter J.C."/>
            <person name="Han C."/>
            <person name="Tapia R."/>
            <person name="Larimer F."/>
            <person name="Land M."/>
            <person name="Hauser L."/>
            <person name="Markowitz V."/>
            <person name="Cheng J.-F."/>
            <person name="Hugenholtz P."/>
            <person name="Woyke T."/>
            <person name="Wu D."/>
            <person name="Spring S."/>
            <person name="Klenk H.-P."/>
            <person name="Eisen J.A."/>
        </authorList>
    </citation>
    <scope>NUCLEOTIDE SEQUENCE [LARGE SCALE GENOMIC DNA]</scope>
    <source>
        <strain evidence="11">DSM 5692</strain>
    </source>
</reference>
<dbReference type="EC" id="3.6.4.-" evidence="7"/>
<dbReference type="PANTHER" id="PTHR48466">
    <property type="entry name" value="OS10G0509000 PROTEIN-RELATED"/>
    <property type="match status" value="1"/>
</dbReference>
<evidence type="ECO:0000313" key="11">
    <source>
        <dbReference type="Proteomes" id="UP000001052"/>
    </source>
</evidence>
<dbReference type="SUPFAM" id="SSF160443">
    <property type="entry name" value="SMR domain-like"/>
    <property type="match status" value="1"/>
</dbReference>
<dbReference type="InterPro" id="IPR045076">
    <property type="entry name" value="MutS"/>
</dbReference>
<dbReference type="Pfam" id="PF01713">
    <property type="entry name" value="Smr"/>
    <property type="match status" value="1"/>
</dbReference>
<keyword evidence="8" id="KW-0175">Coiled coil</keyword>
<comment type="subunit">
    <text evidence="7">Homodimer. Binds to stalled ribosomes, contacting rRNA.</text>
</comment>
<dbReference type="PIRSF" id="PIRSF005814">
    <property type="entry name" value="MutS_YshD"/>
    <property type="match status" value="1"/>
</dbReference>
<evidence type="ECO:0000259" key="9">
    <source>
        <dbReference type="PROSITE" id="PS50828"/>
    </source>
</evidence>
<dbReference type="EMBL" id="CP001734">
    <property type="protein sequence ID" value="ACV69181.1"/>
    <property type="molecule type" value="Genomic_DNA"/>
</dbReference>
<keyword evidence="2 7" id="KW-0547">Nucleotide-binding</keyword>
<dbReference type="NCBIfam" id="TIGR01069">
    <property type="entry name" value="mutS2"/>
    <property type="match status" value="1"/>
</dbReference>
<dbReference type="Proteomes" id="UP000001052">
    <property type="component" value="Chromosome"/>
</dbReference>